<dbReference type="RefSeq" id="WP_048704043.1">
    <property type="nucleotide sequence ID" value="NZ_CP014646.1"/>
</dbReference>
<sequence>MSNHRRVTMKIDLAEPGTPAGVTLHATPEGATLSVWAGPRELIAHLDPERIAQAAAILCARNGHMQILGTVREFTVPTAE</sequence>
<dbReference type="AlphaFoldDB" id="A0A127K3J4"/>
<dbReference type="EMBL" id="CP014646">
    <property type="protein sequence ID" value="AMO36526.1"/>
    <property type="molecule type" value="Genomic_DNA"/>
</dbReference>
<dbReference type="STRING" id="1134435.AC731_005990"/>
<keyword evidence="2" id="KW-1185">Reference proteome</keyword>
<reference evidence="2" key="1">
    <citation type="submission" date="2016-03" db="EMBL/GenBank/DDBJ databases">
        <authorList>
            <person name="Ma C."/>
            <person name="Zhou S."/>
            <person name="Yang G."/>
        </authorList>
    </citation>
    <scope>NUCLEOTIDE SEQUENCE [LARGE SCALE GENOMIC DNA]</scope>
    <source>
        <strain evidence="2">SgZ-1</strain>
    </source>
</reference>
<name>A0A127K3J4_9RHOO</name>
<accession>A0A127K3J4</accession>
<dbReference type="KEGG" id="thu:AC731_005990"/>
<dbReference type="Proteomes" id="UP000036902">
    <property type="component" value="Chromosome"/>
</dbReference>
<organism evidence="1 2">
    <name type="scientific">Thauera humireducens</name>
    <dbReference type="NCBI Taxonomy" id="1134435"/>
    <lineage>
        <taxon>Bacteria</taxon>
        <taxon>Pseudomonadati</taxon>
        <taxon>Pseudomonadota</taxon>
        <taxon>Betaproteobacteria</taxon>
        <taxon>Rhodocyclales</taxon>
        <taxon>Zoogloeaceae</taxon>
        <taxon>Thauera</taxon>
    </lineage>
</organism>
<evidence type="ECO:0000313" key="2">
    <source>
        <dbReference type="Proteomes" id="UP000036902"/>
    </source>
</evidence>
<protein>
    <submittedName>
        <fullName evidence="1">Uncharacterized protein</fullName>
    </submittedName>
</protein>
<evidence type="ECO:0000313" key="1">
    <source>
        <dbReference type="EMBL" id="AMO36526.1"/>
    </source>
</evidence>
<proteinExistence type="predicted"/>
<gene>
    <name evidence="1" type="ORF">AC731_005990</name>
</gene>